<feature type="region of interest" description="Disordered" evidence="2">
    <location>
        <begin position="15"/>
        <end position="45"/>
    </location>
</feature>
<evidence type="ECO:0000313" key="5">
    <source>
        <dbReference type="Proteomes" id="UP000001593"/>
    </source>
</evidence>
<dbReference type="Pfam" id="PF13300">
    <property type="entry name" value="DUF4078"/>
    <property type="match status" value="1"/>
</dbReference>
<evidence type="ECO:0000259" key="3">
    <source>
        <dbReference type="Pfam" id="PF25449"/>
    </source>
</evidence>
<dbReference type="PhylomeDB" id="A7S2L9"/>
<organism evidence="4 5">
    <name type="scientific">Nematostella vectensis</name>
    <name type="common">Starlet sea anemone</name>
    <dbReference type="NCBI Taxonomy" id="45351"/>
    <lineage>
        <taxon>Eukaryota</taxon>
        <taxon>Metazoa</taxon>
        <taxon>Cnidaria</taxon>
        <taxon>Anthozoa</taxon>
        <taxon>Hexacorallia</taxon>
        <taxon>Actiniaria</taxon>
        <taxon>Edwardsiidae</taxon>
        <taxon>Nematostella</taxon>
    </lineage>
</organism>
<dbReference type="STRING" id="45351.A7S2L9"/>
<feature type="domain" description="CCDC174 alpha/beta GRSR" evidence="3">
    <location>
        <begin position="1"/>
        <end position="28"/>
    </location>
</feature>
<keyword evidence="1" id="KW-0175">Coiled coil</keyword>
<dbReference type="EMBL" id="DS469569">
    <property type="protein sequence ID" value="EDO42063.1"/>
    <property type="molecule type" value="Genomic_DNA"/>
</dbReference>
<gene>
    <name evidence="4" type="ORF">NEMVEDRAFT_v1g13839</name>
</gene>
<feature type="non-terminal residue" evidence="4">
    <location>
        <position position="111"/>
    </location>
</feature>
<dbReference type="Pfam" id="PF25449">
    <property type="entry name" value="CCDC174_GRSR"/>
    <property type="match status" value="1"/>
</dbReference>
<feature type="non-terminal residue" evidence="4">
    <location>
        <position position="1"/>
    </location>
</feature>
<dbReference type="eggNOG" id="ENOG502QWJ9">
    <property type="taxonomic scope" value="Eukaryota"/>
</dbReference>
<keyword evidence="5" id="KW-1185">Reference proteome</keyword>
<accession>A7S2L9</accession>
<name>A7S2L9_NEMVE</name>
<dbReference type="PANTHER" id="PTHR15885">
    <property type="entry name" value="COILED-COIL DOMAIN-CONTAINING PROTEIN 174"/>
    <property type="match status" value="1"/>
</dbReference>
<dbReference type="OMA" id="VHYQNIQ"/>
<dbReference type="Proteomes" id="UP000001593">
    <property type="component" value="Unassembled WGS sequence"/>
</dbReference>
<dbReference type="InParanoid" id="A7S2L9"/>
<dbReference type="AlphaFoldDB" id="A7S2L9"/>
<proteinExistence type="predicted"/>
<feature type="compositionally biased region" description="Basic and acidic residues" evidence="2">
    <location>
        <begin position="15"/>
        <end position="30"/>
    </location>
</feature>
<dbReference type="HOGENOM" id="CLU_2164739_0_0_1"/>
<evidence type="ECO:0000256" key="2">
    <source>
        <dbReference type="SAM" id="MobiDB-lite"/>
    </source>
</evidence>
<protein>
    <recommendedName>
        <fullName evidence="3">CCDC174 alpha/beta GRSR domain-containing protein</fullName>
    </recommendedName>
</protein>
<dbReference type="PANTHER" id="PTHR15885:SF1">
    <property type="entry name" value="COILED-COIL DOMAIN-CONTAINING PROTEIN 174"/>
    <property type="match status" value="1"/>
</dbReference>
<sequence length="111" mass="13331">VEYVDSLGRSRKCLRKDLPDLQKRDRELNPRRSTSPPTLLSDDMRREMMRQKWEKQEQEAMERPVGPVHYQNIQYDAEVRAHGVGYYQFSTDETERSKQMETLRKLRDEVS</sequence>
<dbReference type="InterPro" id="IPR057464">
    <property type="entry name" value="CCDC174_GRSR"/>
</dbReference>
<dbReference type="InterPro" id="IPR025066">
    <property type="entry name" value="CCDC174-like"/>
</dbReference>
<evidence type="ECO:0000313" key="4">
    <source>
        <dbReference type="EMBL" id="EDO42063.1"/>
    </source>
</evidence>
<evidence type="ECO:0000256" key="1">
    <source>
        <dbReference type="ARBA" id="ARBA00023054"/>
    </source>
</evidence>
<reference evidence="4 5" key="1">
    <citation type="journal article" date="2007" name="Science">
        <title>Sea anemone genome reveals ancestral eumetazoan gene repertoire and genomic organization.</title>
        <authorList>
            <person name="Putnam N.H."/>
            <person name="Srivastava M."/>
            <person name="Hellsten U."/>
            <person name="Dirks B."/>
            <person name="Chapman J."/>
            <person name="Salamov A."/>
            <person name="Terry A."/>
            <person name="Shapiro H."/>
            <person name="Lindquist E."/>
            <person name="Kapitonov V.V."/>
            <person name="Jurka J."/>
            <person name="Genikhovich G."/>
            <person name="Grigoriev I.V."/>
            <person name="Lucas S.M."/>
            <person name="Steele R.E."/>
            <person name="Finnerty J.R."/>
            <person name="Technau U."/>
            <person name="Martindale M.Q."/>
            <person name="Rokhsar D.S."/>
        </authorList>
    </citation>
    <scope>NUCLEOTIDE SEQUENCE [LARGE SCALE GENOMIC DNA]</scope>
    <source>
        <strain evidence="5">CH2 X CH6</strain>
    </source>
</reference>